<feature type="domain" description="C2HC/C3H-type" evidence="7">
    <location>
        <begin position="48"/>
        <end position="77"/>
    </location>
</feature>
<evidence type="ECO:0000313" key="8">
    <source>
        <dbReference type="EMBL" id="CAD8476984.1"/>
    </source>
</evidence>
<keyword evidence="1" id="KW-0479">Metal-binding</keyword>
<dbReference type="PANTHER" id="PTHR13555">
    <property type="entry name" value="C2H2 ZINC FINGER CGI-62-RELATED"/>
    <property type="match status" value="1"/>
</dbReference>
<dbReference type="InterPro" id="IPR049899">
    <property type="entry name" value="Znf_C2HC_C3H"/>
</dbReference>
<sequence length="112" mass="11973">MPANKLPKWKRDHMAFQAAINAGKQISDAEASGRPLPPPVATREEDDDRVPCPHCGRRFNANAAERHIPKCNSISAKPKMLTRGGGGQAISSAPRQRTGSSSASRGGRDCVL</sequence>
<reference evidence="8" key="1">
    <citation type="submission" date="2021-01" db="EMBL/GenBank/DDBJ databases">
        <authorList>
            <person name="Corre E."/>
            <person name="Pelletier E."/>
            <person name="Niang G."/>
            <person name="Scheremetjew M."/>
            <person name="Finn R."/>
            <person name="Kale V."/>
            <person name="Holt S."/>
            <person name="Cochrane G."/>
            <person name="Meng A."/>
            <person name="Brown T."/>
            <person name="Cohen L."/>
        </authorList>
    </citation>
    <scope>NUCLEOTIDE SEQUENCE</scope>
    <source>
        <strain evidence="8">CCMP1374</strain>
    </source>
</reference>
<keyword evidence="4" id="KW-0862">Zinc</keyword>
<name>A0A7S0E8X9_9EUKA</name>
<dbReference type="AlphaFoldDB" id="A0A7S0E8X9"/>
<evidence type="ECO:0000256" key="2">
    <source>
        <dbReference type="ARBA" id="ARBA00022737"/>
    </source>
</evidence>
<evidence type="ECO:0000256" key="6">
    <source>
        <dbReference type="SAM" id="MobiDB-lite"/>
    </source>
</evidence>
<dbReference type="PANTHER" id="PTHR13555:SF36">
    <property type="entry name" value="ZINC FINGER C2HC DOMAIN-CONTAINING PROTEIN 1B"/>
    <property type="match status" value="1"/>
</dbReference>
<dbReference type="Gene3D" id="3.30.160.60">
    <property type="entry name" value="Classic Zinc Finger"/>
    <property type="match status" value="1"/>
</dbReference>
<gene>
    <name evidence="8" type="ORF">PANT1444_LOCUS5012</name>
</gene>
<evidence type="ECO:0000256" key="4">
    <source>
        <dbReference type="ARBA" id="ARBA00022833"/>
    </source>
</evidence>
<feature type="region of interest" description="Disordered" evidence="6">
    <location>
        <begin position="75"/>
        <end position="112"/>
    </location>
</feature>
<dbReference type="EMBL" id="HBEP01008955">
    <property type="protein sequence ID" value="CAD8476984.1"/>
    <property type="molecule type" value="Transcribed_RNA"/>
</dbReference>
<proteinExistence type="predicted"/>
<feature type="region of interest" description="Disordered" evidence="6">
    <location>
        <begin position="24"/>
        <end position="50"/>
    </location>
</feature>
<organism evidence="8">
    <name type="scientific">Phaeocystis antarctica</name>
    <dbReference type="NCBI Taxonomy" id="33657"/>
    <lineage>
        <taxon>Eukaryota</taxon>
        <taxon>Haptista</taxon>
        <taxon>Haptophyta</taxon>
        <taxon>Prymnesiophyceae</taxon>
        <taxon>Phaeocystales</taxon>
        <taxon>Phaeocystaceae</taxon>
        <taxon>Phaeocystis</taxon>
    </lineage>
</organism>
<evidence type="ECO:0000256" key="3">
    <source>
        <dbReference type="ARBA" id="ARBA00022771"/>
    </source>
</evidence>
<dbReference type="PROSITE" id="PS52027">
    <property type="entry name" value="ZF_C2HC_C3H"/>
    <property type="match status" value="1"/>
</dbReference>
<evidence type="ECO:0000259" key="7">
    <source>
        <dbReference type="PROSITE" id="PS52027"/>
    </source>
</evidence>
<dbReference type="Pfam" id="PF13913">
    <property type="entry name" value="zf-C2HC_2"/>
    <property type="match status" value="1"/>
</dbReference>
<protein>
    <recommendedName>
        <fullName evidence="7">C2HC/C3H-type domain-containing protein</fullName>
    </recommendedName>
</protein>
<keyword evidence="3 5" id="KW-0863">Zinc-finger</keyword>
<evidence type="ECO:0000256" key="5">
    <source>
        <dbReference type="PROSITE-ProRule" id="PRU01371"/>
    </source>
</evidence>
<dbReference type="InterPro" id="IPR026319">
    <property type="entry name" value="ZC2HC1A/B-like"/>
</dbReference>
<accession>A0A7S0E8X9</accession>
<evidence type="ECO:0000256" key="1">
    <source>
        <dbReference type="ARBA" id="ARBA00022723"/>
    </source>
</evidence>
<feature type="compositionally biased region" description="Low complexity" evidence="6">
    <location>
        <begin position="95"/>
        <end position="105"/>
    </location>
</feature>
<keyword evidence="2" id="KW-0677">Repeat</keyword>
<dbReference type="GO" id="GO:0008270">
    <property type="term" value="F:zinc ion binding"/>
    <property type="evidence" value="ECO:0007669"/>
    <property type="project" value="UniProtKB-KW"/>
</dbReference>